<evidence type="ECO:0000313" key="2">
    <source>
        <dbReference type="EMBL" id="KAF7723515.1"/>
    </source>
</evidence>
<organism evidence="2 3">
    <name type="scientific">Apophysomyces ossiformis</name>
    <dbReference type="NCBI Taxonomy" id="679940"/>
    <lineage>
        <taxon>Eukaryota</taxon>
        <taxon>Fungi</taxon>
        <taxon>Fungi incertae sedis</taxon>
        <taxon>Mucoromycota</taxon>
        <taxon>Mucoromycotina</taxon>
        <taxon>Mucoromycetes</taxon>
        <taxon>Mucorales</taxon>
        <taxon>Mucorineae</taxon>
        <taxon>Mucoraceae</taxon>
        <taxon>Apophysomyces</taxon>
    </lineage>
</organism>
<gene>
    <name evidence="2" type="ORF">EC973_001890</name>
</gene>
<feature type="compositionally biased region" description="Low complexity" evidence="1">
    <location>
        <begin position="102"/>
        <end position="118"/>
    </location>
</feature>
<keyword evidence="3" id="KW-1185">Reference proteome</keyword>
<feature type="region of interest" description="Disordered" evidence="1">
    <location>
        <begin position="99"/>
        <end position="124"/>
    </location>
</feature>
<dbReference type="Proteomes" id="UP000605846">
    <property type="component" value="Unassembled WGS sequence"/>
</dbReference>
<protein>
    <submittedName>
        <fullName evidence="2">Uncharacterized protein</fullName>
    </submittedName>
</protein>
<reference evidence="2" key="1">
    <citation type="submission" date="2020-01" db="EMBL/GenBank/DDBJ databases">
        <title>Genome Sequencing of Three Apophysomyces-Like Fungal Strains Confirms a Novel Fungal Genus in the Mucoromycota with divergent Burkholderia-like Endosymbiotic Bacteria.</title>
        <authorList>
            <person name="Stajich J.E."/>
            <person name="Macias A.M."/>
            <person name="Carter-House D."/>
            <person name="Lovett B."/>
            <person name="Kasson L.R."/>
            <person name="Berry K."/>
            <person name="Grigoriev I."/>
            <person name="Chang Y."/>
            <person name="Spatafora J."/>
            <person name="Kasson M.T."/>
        </authorList>
    </citation>
    <scope>NUCLEOTIDE SEQUENCE</scope>
    <source>
        <strain evidence="2">NRRL A-21654</strain>
    </source>
</reference>
<dbReference type="AlphaFoldDB" id="A0A8H7ERK0"/>
<dbReference type="EMBL" id="JABAYA010000149">
    <property type="protein sequence ID" value="KAF7723515.1"/>
    <property type="molecule type" value="Genomic_DNA"/>
</dbReference>
<dbReference type="OrthoDB" id="2288255at2759"/>
<sequence>MGTHTEQVDTVYKDEIASVLLDLKRKKENITFVDVFDELKDTVVNSFEDGDTLQSFESSWMKRVSSVAALMSIRLEGSSTRNKTWKAITERLVAKDSNNVEASTTDTAPSSTRSSSASGRLDATDKEQIEDTFNNLDESKMWVLSTGTVVEKQMKALALASNFDHPCHSLILDPDDDNWTDYFTKEELHEIRAFRRYKLKELPGEVVEYLSSFGNVEDAKDCYKQAFQTFFNPSEQPDLSWIQFSFIRCARFFFKTGTIDFSNMTEADLSRVWDFIATAFDTSQVRAVYGEKASNATSNGRNKKRKLEAIEPRKRSFIGSKVDLLFTTASGEELGCNEVGIVKNDNSTKELNDGRVKQLKTLKAMLCQLASQSPSFARQLRTVGYTIMGPKVNMILMDFPAGYVCRVTRTGNLYFPGDSRQFVRGMKPLMALAWHGKSAMEESLSLMLNDREDIRIEFTGSSANDAMIPPCFWRSYRSL</sequence>
<comment type="caution">
    <text evidence="2">The sequence shown here is derived from an EMBL/GenBank/DDBJ whole genome shotgun (WGS) entry which is preliminary data.</text>
</comment>
<accession>A0A8H7ERK0</accession>
<proteinExistence type="predicted"/>
<evidence type="ECO:0000313" key="3">
    <source>
        <dbReference type="Proteomes" id="UP000605846"/>
    </source>
</evidence>
<evidence type="ECO:0000256" key="1">
    <source>
        <dbReference type="SAM" id="MobiDB-lite"/>
    </source>
</evidence>
<name>A0A8H7ERK0_9FUNG</name>